<proteinExistence type="predicted"/>
<gene>
    <name evidence="3" type="ORF">AXF13_05400</name>
</gene>
<keyword evidence="2" id="KW-1133">Transmembrane helix</keyword>
<organism evidence="3 4">
    <name type="scientific">Desulfovibrio fairfieldensis</name>
    <dbReference type="NCBI Taxonomy" id="44742"/>
    <lineage>
        <taxon>Bacteria</taxon>
        <taxon>Pseudomonadati</taxon>
        <taxon>Thermodesulfobacteriota</taxon>
        <taxon>Desulfovibrionia</taxon>
        <taxon>Desulfovibrionales</taxon>
        <taxon>Desulfovibrionaceae</taxon>
        <taxon>Desulfovibrio</taxon>
    </lineage>
</organism>
<feature type="transmembrane region" description="Helical" evidence="2">
    <location>
        <begin position="37"/>
        <end position="57"/>
    </location>
</feature>
<dbReference type="KEGG" id="dfi:AXF13_05400"/>
<feature type="region of interest" description="Disordered" evidence="1">
    <location>
        <begin position="218"/>
        <end position="282"/>
    </location>
</feature>
<dbReference type="EMBL" id="CP014229">
    <property type="protein sequence ID" value="AMD89592.1"/>
    <property type="molecule type" value="Genomic_DNA"/>
</dbReference>
<dbReference type="Proteomes" id="UP000069241">
    <property type="component" value="Chromosome"/>
</dbReference>
<keyword evidence="2" id="KW-0472">Membrane</keyword>
<evidence type="ECO:0000256" key="1">
    <source>
        <dbReference type="SAM" id="MobiDB-lite"/>
    </source>
</evidence>
<reference evidence="4" key="1">
    <citation type="submission" date="2016-02" db="EMBL/GenBank/DDBJ databases">
        <authorList>
            <person name="Holder M.E."/>
            <person name="Ajami N.J."/>
            <person name="Petrosino J.F."/>
        </authorList>
    </citation>
    <scope>NUCLEOTIDE SEQUENCE [LARGE SCALE GENOMIC DNA]</scope>
    <source>
        <strain evidence="4">CCUG 45958</strain>
    </source>
</reference>
<sequence length="282" mass="30463">MDEQTQNMADRELPWPSMADKATLRIVAAGSSRSAGLARFLAAAFLALALLFLLVGLSKRHHAALAGAGGFLLAAASCFAASRPARPVLLLNREKGEILLSRRWLGHLKFRAFPEDQIDLRAERNGSFSRLRIVPRLGNGASGRSLVNGSRHPLDVSDKAWQAGMLLTCRADAGPISDILRAWLRPGSAPESGDAEEYTAALNGRELPPEVEAWARPASFRGSPSYAAPARNKDETSDDGDSPGPAARRQAAETVNRPAPRRPEIRRAGELRDTTCGRDKRS</sequence>
<dbReference type="AlphaFoldDB" id="A0A0X8JJ88"/>
<dbReference type="RefSeq" id="WP_062251950.1">
    <property type="nucleotide sequence ID" value="NZ_CP014229.1"/>
</dbReference>
<name>A0A0X8JJ88_9BACT</name>
<evidence type="ECO:0000313" key="3">
    <source>
        <dbReference type="EMBL" id="AMD89592.1"/>
    </source>
</evidence>
<evidence type="ECO:0000313" key="4">
    <source>
        <dbReference type="Proteomes" id="UP000069241"/>
    </source>
</evidence>
<feature type="transmembrane region" description="Helical" evidence="2">
    <location>
        <begin position="64"/>
        <end position="82"/>
    </location>
</feature>
<accession>A0A0X8JJ88</accession>
<keyword evidence="2" id="KW-0812">Transmembrane</keyword>
<evidence type="ECO:0000256" key="2">
    <source>
        <dbReference type="SAM" id="Phobius"/>
    </source>
</evidence>
<keyword evidence="4" id="KW-1185">Reference proteome</keyword>
<protein>
    <submittedName>
        <fullName evidence="3">Uncharacterized protein</fullName>
    </submittedName>
</protein>
<feature type="compositionally biased region" description="Basic and acidic residues" evidence="1">
    <location>
        <begin position="261"/>
        <end position="282"/>
    </location>
</feature>